<dbReference type="InterPro" id="IPR025697">
    <property type="entry name" value="CLU_dom"/>
</dbReference>
<dbReference type="SMART" id="SM00028">
    <property type="entry name" value="TPR"/>
    <property type="match status" value="2"/>
</dbReference>
<evidence type="ECO:0000313" key="5">
    <source>
        <dbReference type="EMBL" id="KAK8870249.1"/>
    </source>
</evidence>
<keyword evidence="6" id="KW-1185">Reference proteome</keyword>
<dbReference type="InterPro" id="IPR011990">
    <property type="entry name" value="TPR-like_helical_dom_sf"/>
</dbReference>
<dbReference type="Pfam" id="PF13236">
    <property type="entry name" value="CLU"/>
    <property type="match status" value="1"/>
</dbReference>
<dbReference type="PROSITE" id="PS50005">
    <property type="entry name" value="TPR"/>
    <property type="match status" value="1"/>
</dbReference>
<organism evidence="5 6">
    <name type="scientific">Tritrichomonas musculus</name>
    <dbReference type="NCBI Taxonomy" id="1915356"/>
    <lineage>
        <taxon>Eukaryota</taxon>
        <taxon>Metamonada</taxon>
        <taxon>Parabasalia</taxon>
        <taxon>Tritrichomonadida</taxon>
        <taxon>Tritrichomonadidae</taxon>
        <taxon>Tritrichomonas</taxon>
    </lineage>
</organism>
<dbReference type="PROSITE" id="PS50293">
    <property type="entry name" value="TPR_REGION"/>
    <property type="match status" value="1"/>
</dbReference>
<evidence type="ECO:0000259" key="4">
    <source>
        <dbReference type="PROSITE" id="PS51823"/>
    </source>
</evidence>
<evidence type="ECO:0000256" key="1">
    <source>
        <dbReference type="ARBA" id="ARBA00022490"/>
    </source>
</evidence>
<keyword evidence="2" id="KW-0802">TPR repeat</keyword>
<evidence type="ECO:0000256" key="3">
    <source>
        <dbReference type="SAM" id="MobiDB-lite"/>
    </source>
</evidence>
<dbReference type="InterPro" id="IPR033646">
    <property type="entry name" value="CLU-central"/>
</dbReference>
<gene>
    <name evidence="5" type="ORF">M9Y10_008126</name>
</gene>
<dbReference type="PANTHER" id="PTHR12601:SF6">
    <property type="entry name" value="CLUSTERED MITOCHONDRIA PROTEIN HOMOLOG"/>
    <property type="match status" value="1"/>
</dbReference>
<dbReference type="Pfam" id="PF12807">
    <property type="entry name" value="eIF3_p135"/>
    <property type="match status" value="1"/>
</dbReference>
<name>A0ABR2IXM4_9EUKA</name>
<dbReference type="InterPro" id="IPR027523">
    <property type="entry name" value="CLU_prot"/>
</dbReference>
<reference evidence="5 6" key="1">
    <citation type="submission" date="2024-04" db="EMBL/GenBank/DDBJ databases">
        <title>Tritrichomonas musculus Genome.</title>
        <authorList>
            <person name="Alves-Ferreira E."/>
            <person name="Grigg M."/>
            <person name="Lorenzi H."/>
            <person name="Galac M."/>
        </authorList>
    </citation>
    <scope>NUCLEOTIDE SEQUENCE [LARGE SCALE GENOMIC DNA]</scope>
    <source>
        <strain evidence="5 6">EAF2021</strain>
    </source>
</reference>
<sequence>MSSKEECSTVSVNVLMPPLKPIKMEVIPPTPQTINLLFRIHPDLVFLTNYDLNTKLGSIFNENFDMQKEVDSKTGELTIQVQHLPYTEQLALEHAQNFARICFSHSAHRQITDCTQSVVGWISRNYEIDTYPSLNLEVNDLEGIFPEKYQNSSLPYIINYLDISNSPLTPKELLQGCLLKLTVTTIEKETFTVYASKEGWFSEKKNVFPTLHLLICSLSKFYSDNYFLISEKWCKLRSAERQPYYSTHENNSRIFVERITNDKEQITEYSKLRLFNKKVDTSSLSNMTLDDLIDEARASGENESFINQLEQQYVTKSLDAVSAIERGSLVPFCGSSSYLYQDLFISRIEVLAEANKDRGGFDTANRTINNEIQVYSQILGLKQPSPADSESPMPSFRFVRPIRVDFFTNRFIGQTCIPGLVAHRSPIVYGYVPGEDAKQKEFNNDPEVVQIIKDDMMKLGIGASSIHGCKEPIFTSSETTAVSSTDGFLYISDYKRITPRDANYPDPQKHHGCVIRQEAVTSFANYSALEKHSKELIDLGGDKENLYHYNSKSSDGDNQEKAQKLEQRRRQIIEEASRPLFDINALTSDSEKDSSLNSKSFPQNVKDIAKFVVDCLIPKFIREYVEQSSFIVDGKTIVHEMHSRGINARYLGRILNLIQNDKSTSDSIIKKYFCLSLEAEIISRSFKYIKRSENASIESLLNDLNTLVGLAKNSESTFSELFDRVTKVASEKFGTKQLNKPNSSQRFLIIRSILSSFGVSLYAWKDIESHPIGIEDVCEITPLVKFPFTRNVRFTAAVEIATSIFSRDGATSQALSMFNVALQIANADSIDPFDAGISLCYFYMSLIYDQQGDYGNAYNACLTSTIIQERHSDQLSPEIIIRYSLLARYSKLIDRKKLAFAFADRAANLGRIIAPLHPWVGVEYTVAVDLAAEYSPELAINYAELKLKYFSTLIENGGDKDVVNKQMSKIYLTMSKALLKVKKISEALENVQKALELDPENAEVKDSFELIKSQLK</sequence>
<feature type="domain" description="Clu" evidence="4">
    <location>
        <begin position="229"/>
        <end position="505"/>
    </location>
</feature>
<feature type="region of interest" description="Disordered" evidence="3">
    <location>
        <begin position="548"/>
        <end position="567"/>
    </location>
</feature>
<feature type="repeat" description="TPR" evidence="2">
    <location>
        <begin position="968"/>
        <end position="1001"/>
    </location>
</feature>
<dbReference type="EMBL" id="JAPFFF010000014">
    <property type="protein sequence ID" value="KAK8870249.1"/>
    <property type="molecule type" value="Genomic_DNA"/>
</dbReference>
<accession>A0ABR2IXM4</accession>
<evidence type="ECO:0000313" key="6">
    <source>
        <dbReference type="Proteomes" id="UP001470230"/>
    </source>
</evidence>
<dbReference type="InterPro" id="IPR028275">
    <property type="entry name" value="CLU_N"/>
</dbReference>
<evidence type="ECO:0000256" key="2">
    <source>
        <dbReference type="PROSITE-ProRule" id="PRU00339"/>
    </source>
</evidence>
<dbReference type="Pfam" id="PF15044">
    <property type="entry name" value="CLU_N"/>
    <property type="match status" value="1"/>
</dbReference>
<dbReference type="PANTHER" id="PTHR12601">
    <property type="entry name" value="EUKARYOTIC TRANSLATION INITIATION FACTOR 3 SUBUNIT EIF-3"/>
    <property type="match status" value="1"/>
</dbReference>
<dbReference type="PROSITE" id="PS51823">
    <property type="entry name" value="CLU"/>
    <property type="match status" value="1"/>
</dbReference>
<dbReference type="InterPro" id="IPR019734">
    <property type="entry name" value="TPR_rpt"/>
</dbReference>
<dbReference type="Gene3D" id="1.25.40.10">
    <property type="entry name" value="Tetratricopeptide repeat domain"/>
    <property type="match status" value="1"/>
</dbReference>
<comment type="caution">
    <text evidence="5">The sequence shown here is derived from an EMBL/GenBank/DDBJ whole genome shotgun (WGS) entry which is preliminary data.</text>
</comment>
<dbReference type="SUPFAM" id="SSF48452">
    <property type="entry name" value="TPR-like"/>
    <property type="match status" value="1"/>
</dbReference>
<protein>
    <submittedName>
        <fullName evidence="5">Intracellular distribution of mitochondria</fullName>
    </submittedName>
</protein>
<dbReference type="Proteomes" id="UP001470230">
    <property type="component" value="Unassembled WGS sequence"/>
</dbReference>
<proteinExistence type="predicted"/>
<feature type="compositionally biased region" description="Basic and acidic residues" evidence="3">
    <location>
        <begin position="554"/>
        <end position="567"/>
    </location>
</feature>
<keyword evidence="1" id="KW-0963">Cytoplasm</keyword>